<dbReference type="OrthoDB" id="947434at2"/>
<keyword evidence="3" id="KW-1185">Reference proteome</keyword>
<gene>
    <name evidence="2" type="ORF">C4S77_00900</name>
</gene>
<evidence type="ECO:0000259" key="1">
    <source>
        <dbReference type="Pfam" id="PF13568"/>
    </source>
</evidence>
<name>A0A2S8AGC0_9FLAO</name>
<dbReference type="Proteomes" id="UP000238042">
    <property type="component" value="Unassembled WGS sequence"/>
</dbReference>
<organism evidence="2 3">
    <name type="scientific">Apibacter adventoris</name>
    <dbReference type="NCBI Taxonomy" id="1679466"/>
    <lineage>
        <taxon>Bacteria</taxon>
        <taxon>Pseudomonadati</taxon>
        <taxon>Bacteroidota</taxon>
        <taxon>Flavobacteriia</taxon>
        <taxon>Flavobacteriales</taxon>
        <taxon>Weeksellaceae</taxon>
        <taxon>Apibacter</taxon>
    </lineage>
</organism>
<protein>
    <recommendedName>
        <fullName evidence="1">Outer membrane protein beta-barrel domain-containing protein</fullName>
    </recommendedName>
</protein>
<dbReference type="EMBL" id="PSZM01000001">
    <property type="protein sequence ID" value="PQL95389.1"/>
    <property type="molecule type" value="Genomic_DNA"/>
</dbReference>
<proteinExistence type="predicted"/>
<dbReference type="AlphaFoldDB" id="A0A2S8AGC0"/>
<evidence type="ECO:0000313" key="3">
    <source>
        <dbReference type="Proteomes" id="UP000238042"/>
    </source>
</evidence>
<accession>A0A2S8AGC0</accession>
<feature type="domain" description="Outer membrane protein beta-barrel" evidence="1">
    <location>
        <begin position="13"/>
        <end position="182"/>
    </location>
</feature>
<dbReference type="InterPro" id="IPR025665">
    <property type="entry name" value="Beta-barrel_OMP_2"/>
</dbReference>
<evidence type="ECO:0000313" key="2">
    <source>
        <dbReference type="EMBL" id="PQL95389.1"/>
    </source>
</evidence>
<dbReference type="Pfam" id="PF13568">
    <property type="entry name" value="OMP_b-brl_2"/>
    <property type="match status" value="1"/>
</dbReference>
<dbReference type="RefSeq" id="WP_105245361.1">
    <property type="nucleotide sequence ID" value="NZ_PSZM01000001.1"/>
</dbReference>
<sequence length="203" mass="22685">MAIFLIVSALLSAQKVKFGAKAGLNVSTLTGDLGDTSSKAGFYGGVYTQIPISSSKFSFQPEILFSMQGAKEKDSYTMFIEHETIKANYKFNYINIPLMLQYEIIPGLRGEFGPQFGFIVTKKYDIDNYYYYNNILKEELHISGTAKNLKTFDFGLNVGANYELKNGVNFSARYNFGLTNLIDDSDYSVKNSVFSIGVGYTLK</sequence>
<comment type="caution">
    <text evidence="2">The sequence shown here is derived from an EMBL/GenBank/DDBJ whole genome shotgun (WGS) entry which is preliminary data.</text>
</comment>
<reference evidence="2 3" key="1">
    <citation type="submission" date="2018-02" db="EMBL/GenBank/DDBJ databases">
        <title>Genome sequences of Apibacter spp., gut symbionts of Asian honey bees.</title>
        <authorList>
            <person name="Kwong W.K."/>
            <person name="Steele M.I."/>
            <person name="Moran N.A."/>
        </authorList>
    </citation>
    <scope>NUCLEOTIDE SEQUENCE [LARGE SCALE GENOMIC DNA]</scope>
    <source>
        <strain evidence="3">wkB301</strain>
    </source>
</reference>